<dbReference type="GeneTree" id="ENSGT01150000287720"/>
<sequence length="80" mass="8548">CYTCVTKDPKTCTKISPCAAFADSCVKRSLLGVTIKGCYYNNSCKEGGHYCETDLCNSAMPTGPSVILLLISSAIITLFL</sequence>
<reference evidence="1" key="3">
    <citation type="submission" date="2025-09" db="UniProtKB">
        <authorList>
            <consortium name="Ensembl"/>
        </authorList>
    </citation>
    <scope>IDENTIFICATION</scope>
</reference>
<proteinExistence type="predicted"/>
<organism evidence="1 2">
    <name type="scientific">Lates calcarifer</name>
    <name type="common">Barramundi</name>
    <name type="synonym">Holocentrus calcarifer</name>
    <dbReference type="NCBI Taxonomy" id="8187"/>
    <lineage>
        <taxon>Eukaryota</taxon>
        <taxon>Metazoa</taxon>
        <taxon>Chordata</taxon>
        <taxon>Craniata</taxon>
        <taxon>Vertebrata</taxon>
        <taxon>Euteleostomi</taxon>
        <taxon>Actinopterygii</taxon>
        <taxon>Neopterygii</taxon>
        <taxon>Teleostei</taxon>
        <taxon>Neoteleostei</taxon>
        <taxon>Acanthomorphata</taxon>
        <taxon>Carangaria</taxon>
        <taxon>Carangaria incertae sedis</taxon>
        <taxon>Centropomidae</taxon>
        <taxon>Lates</taxon>
    </lineage>
</organism>
<evidence type="ECO:0000313" key="1">
    <source>
        <dbReference type="Ensembl" id="ENSLCAP00010008007.1"/>
    </source>
</evidence>
<dbReference type="Ensembl" id="ENSLCAT00010008199.1">
    <property type="protein sequence ID" value="ENSLCAP00010008007.1"/>
    <property type="gene ID" value="ENSLCAG00010003898.1"/>
</dbReference>
<dbReference type="AlphaFoldDB" id="A0A4W6CA19"/>
<accession>A0A4W6CA19</accession>
<keyword evidence="2" id="KW-1185">Reference proteome</keyword>
<reference evidence="1" key="2">
    <citation type="submission" date="2025-08" db="UniProtKB">
        <authorList>
            <consortium name="Ensembl"/>
        </authorList>
    </citation>
    <scope>IDENTIFICATION</scope>
</reference>
<dbReference type="Proteomes" id="UP000314980">
    <property type="component" value="Unassembled WGS sequence"/>
</dbReference>
<evidence type="ECO:0000313" key="2">
    <source>
        <dbReference type="Proteomes" id="UP000314980"/>
    </source>
</evidence>
<name>A0A4W6CA19_LATCA</name>
<dbReference type="SUPFAM" id="SSF57302">
    <property type="entry name" value="Snake toxin-like"/>
    <property type="match status" value="1"/>
</dbReference>
<protein>
    <recommendedName>
        <fullName evidence="3">UPAR/Ly6 domain-containing protein</fullName>
    </recommendedName>
</protein>
<evidence type="ECO:0008006" key="3">
    <source>
        <dbReference type="Google" id="ProtNLM"/>
    </source>
</evidence>
<reference evidence="2" key="1">
    <citation type="submission" date="2015-09" db="EMBL/GenBank/DDBJ databases">
        <authorList>
            <person name="Sai Rama Sridatta P."/>
        </authorList>
    </citation>
    <scope>NUCLEOTIDE SEQUENCE [LARGE SCALE GENOMIC DNA]</scope>
</reference>
<dbReference type="InParanoid" id="A0A4W6CA19"/>
<dbReference type="InterPro" id="IPR045860">
    <property type="entry name" value="Snake_toxin-like_sf"/>
</dbReference>